<feature type="compositionally biased region" description="Acidic residues" evidence="1">
    <location>
        <begin position="22"/>
        <end position="48"/>
    </location>
</feature>
<name>A0AAP0I9Z2_9MAGN</name>
<proteinExistence type="predicted"/>
<reference evidence="2 3" key="1">
    <citation type="submission" date="2024-01" db="EMBL/GenBank/DDBJ databases">
        <title>Genome assemblies of Stephania.</title>
        <authorList>
            <person name="Yang L."/>
        </authorList>
    </citation>
    <scope>NUCLEOTIDE SEQUENCE [LARGE SCALE GENOMIC DNA]</scope>
    <source>
        <strain evidence="2">JXDWG</strain>
        <tissue evidence="2">Leaf</tissue>
    </source>
</reference>
<comment type="caution">
    <text evidence="2">The sequence shown here is derived from an EMBL/GenBank/DDBJ whole genome shotgun (WGS) entry which is preliminary data.</text>
</comment>
<keyword evidence="3" id="KW-1185">Reference proteome</keyword>
<sequence>MKGKERGDEVAEEESHGGNEIDRDDDSDGNGDRDGDDDDVGDEDEDGREEVIHRNIAKSTYDEVEKEIEVILERPEEPQKENEEDQPLVLVKPPTFPCIFVKPYKEVEVKERSDTKPAMNKINTLAQMRMARATYPALMKNLDAMQQSIQQAVTEMHTFMRLQRESEEVILSKIVVVQTRIEAENKHNLRTI</sequence>
<dbReference type="AlphaFoldDB" id="A0AAP0I9Z2"/>
<protein>
    <submittedName>
        <fullName evidence="2">Uncharacterized protein</fullName>
    </submittedName>
</protein>
<gene>
    <name evidence="2" type="ORF">Scep_018953</name>
</gene>
<feature type="compositionally biased region" description="Basic and acidic residues" evidence="1">
    <location>
        <begin position="1"/>
        <end position="21"/>
    </location>
</feature>
<feature type="region of interest" description="Disordered" evidence="1">
    <location>
        <begin position="1"/>
        <end position="59"/>
    </location>
</feature>
<accession>A0AAP0I9Z2</accession>
<evidence type="ECO:0000313" key="2">
    <source>
        <dbReference type="EMBL" id="KAK9111434.1"/>
    </source>
</evidence>
<dbReference type="EMBL" id="JBBNAG010000008">
    <property type="protein sequence ID" value="KAK9111434.1"/>
    <property type="molecule type" value="Genomic_DNA"/>
</dbReference>
<evidence type="ECO:0000256" key="1">
    <source>
        <dbReference type="SAM" id="MobiDB-lite"/>
    </source>
</evidence>
<organism evidence="2 3">
    <name type="scientific">Stephania cephalantha</name>
    <dbReference type="NCBI Taxonomy" id="152367"/>
    <lineage>
        <taxon>Eukaryota</taxon>
        <taxon>Viridiplantae</taxon>
        <taxon>Streptophyta</taxon>
        <taxon>Embryophyta</taxon>
        <taxon>Tracheophyta</taxon>
        <taxon>Spermatophyta</taxon>
        <taxon>Magnoliopsida</taxon>
        <taxon>Ranunculales</taxon>
        <taxon>Menispermaceae</taxon>
        <taxon>Menispermoideae</taxon>
        <taxon>Cissampelideae</taxon>
        <taxon>Stephania</taxon>
    </lineage>
</organism>
<evidence type="ECO:0000313" key="3">
    <source>
        <dbReference type="Proteomes" id="UP001419268"/>
    </source>
</evidence>
<dbReference type="Proteomes" id="UP001419268">
    <property type="component" value="Unassembled WGS sequence"/>
</dbReference>